<dbReference type="SUPFAM" id="SSF110087">
    <property type="entry name" value="DR1885-like metal-binding protein"/>
    <property type="match status" value="1"/>
</dbReference>
<proteinExistence type="predicted"/>
<name>A0A4R6Y7H6_9BURK</name>
<dbReference type="PANTHER" id="PTHR36302:SF1">
    <property type="entry name" value="COPPER CHAPERONE PCU(A)C"/>
    <property type="match status" value="1"/>
</dbReference>
<feature type="signal peptide" evidence="1">
    <location>
        <begin position="1"/>
        <end position="19"/>
    </location>
</feature>
<feature type="chain" id="PRO_5020894643" description="Copper(I)-binding protein" evidence="1">
    <location>
        <begin position="20"/>
        <end position="143"/>
    </location>
</feature>
<dbReference type="AlphaFoldDB" id="A0A4R6Y7H6"/>
<dbReference type="RefSeq" id="WP_133620292.1">
    <property type="nucleotide sequence ID" value="NZ_SNZE01000011.1"/>
</dbReference>
<dbReference type="Gene3D" id="2.60.40.1890">
    <property type="entry name" value="PCu(A)C copper chaperone"/>
    <property type="match status" value="1"/>
</dbReference>
<protein>
    <recommendedName>
        <fullName evidence="4">Copper(I)-binding protein</fullName>
    </recommendedName>
</protein>
<dbReference type="Proteomes" id="UP000294480">
    <property type="component" value="Unassembled WGS sequence"/>
</dbReference>
<dbReference type="EMBL" id="SNZE01000011">
    <property type="protein sequence ID" value="TDR31277.1"/>
    <property type="molecule type" value="Genomic_DNA"/>
</dbReference>
<organism evidence="2 3">
    <name type="scientific">Hydromonas duriensis</name>
    <dbReference type="NCBI Taxonomy" id="1527608"/>
    <lineage>
        <taxon>Bacteria</taxon>
        <taxon>Pseudomonadati</taxon>
        <taxon>Pseudomonadota</taxon>
        <taxon>Betaproteobacteria</taxon>
        <taxon>Burkholderiales</taxon>
        <taxon>Burkholderiaceae</taxon>
        <taxon>Hydromonas</taxon>
    </lineage>
</organism>
<accession>A0A4R6Y7H6</accession>
<evidence type="ECO:0000313" key="3">
    <source>
        <dbReference type="Proteomes" id="UP000294480"/>
    </source>
</evidence>
<dbReference type="InterPro" id="IPR058248">
    <property type="entry name" value="Lxx211020-like"/>
</dbReference>
<dbReference type="OrthoDB" id="9796962at2"/>
<keyword evidence="3" id="KW-1185">Reference proteome</keyword>
<gene>
    <name evidence="2" type="ORF">DFR44_11140</name>
</gene>
<evidence type="ECO:0000313" key="2">
    <source>
        <dbReference type="EMBL" id="TDR31277.1"/>
    </source>
</evidence>
<evidence type="ECO:0000256" key="1">
    <source>
        <dbReference type="SAM" id="SignalP"/>
    </source>
</evidence>
<sequence length="143" mass="15394">MFKIPAIIALAFFTLAAHAKITVNEPWARATVDGQTMGGAFLTLTNDGNDNATLIGAQSPVAEKVELHIMSNHEGMMHMQATSEIQLPAHQTVTLAPKSTHIMLMGLKNTLRAGETVPLTLLVKQKGRTQQLRVQASVKALGQ</sequence>
<keyword evidence="1" id="KW-0732">Signal</keyword>
<reference evidence="2 3" key="1">
    <citation type="submission" date="2019-03" db="EMBL/GenBank/DDBJ databases">
        <title>Genomic Encyclopedia of Type Strains, Phase IV (KMG-IV): sequencing the most valuable type-strain genomes for metagenomic binning, comparative biology and taxonomic classification.</title>
        <authorList>
            <person name="Goeker M."/>
        </authorList>
    </citation>
    <scope>NUCLEOTIDE SEQUENCE [LARGE SCALE GENOMIC DNA]</scope>
    <source>
        <strain evidence="2 3">DSM 102852</strain>
    </source>
</reference>
<dbReference type="PANTHER" id="PTHR36302">
    <property type="entry name" value="BLR7088 PROTEIN"/>
    <property type="match status" value="1"/>
</dbReference>
<dbReference type="InterPro" id="IPR036182">
    <property type="entry name" value="PCuAC_sf"/>
</dbReference>
<dbReference type="InterPro" id="IPR007410">
    <property type="entry name" value="LpqE-like"/>
</dbReference>
<comment type="caution">
    <text evidence="2">The sequence shown here is derived from an EMBL/GenBank/DDBJ whole genome shotgun (WGS) entry which is preliminary data.</text>
</comment>
<dbReference type="Pfam" id="PF04314">
    <property type="entry name" value="PCuAC"/>
    <property type="match status" value="1"/>
</dbReference>
<evidence type="ECO:0008006" key="4">
    <source>
        <dbReference type="Google" id="ProtNLM"/>
    </source>
</evidence>